<evidence type="ECO:0000256" key="1">
    <source>
        <dbReference type="SAM" id="MobiDB-lite"/>
    </source>
</evidence>
<feature type="non-terminal residue" evidence="2">
    <location>
        <position position="555"/>
    </location>
</feature>
<reference evidence="2" key="1">
    <citation type="submission" date="2020-11" db="EMBL/GenBank/DDBJ databases">
        <authorList>
            <person name="Whitehead M."/>
        </authorList>
    </citation>
    <scope>NUCLEOTIDE SEQUENCE</scope>
    <source>
        <strain evidence="2">EGII</strain>
    </source>
</reference>
<accession>A0A811VJ60</accession>
<feature type="compositionally biased region" description="Basic and acidic residues" evidence="1">
    <location>
        <begin position="438"/>
        <end position="459"/>
    </location>
</feature>
<feature type="region of interest" description="Disordered" evidence="1">
    <location>
        <begin position="150"/>
        <end position="378"/>
    </location>
</feature>
<proteinExistence type="predicted"/>
<feature type="compositionally biased region" description="Pro residues" evidence="1">
    <location>
        <begin position="229"/>
        <end position="238"/>
    </location>
</feature>
<keyword evidence="3" id="KW-1185">Reference proteome</keyword>
<evidence type="ECO:0000313" key="3">
    <source>
        <dbReference type="Proteomes" id="UP000606786"/>
    </source>
</evidence>
<dbReference type="AlphaFoldDB" id="A0A811VJ60"/>
<feature type="region of interest" description="Disordered" evidence="1">
    <location>
        <begin position="400"/>
        <end position="460"/>
    </location>
</feature>
<gene>
    <name evidence="2" type="ORF">CCAP1982_LOCUS23435</name>
</gene>
<feature type="compositionally biased region" description="Basic and acidic residues" evidence="1">
    <location>
        <begin position="415"/>
        <end position="428"/>
    </location>
</feature>
<evidence type="ECO:0000313" key="2">
    <source>
        <dbReference type="EMBL" id="CAD7015496.1"/>
    </source>
</evidence>
<sequence>GTTSHESDWAHCDVLSITKAGEDDGQRDSPPRRMEKIMEVPEGTKQVEVDYGSAVRLPGIDPPQYIEQDRCPVWAHLSVRARAPCACANACEAGGGGGVLGIWLESVQAPGLPEASQRSPRWRRDCRSSGVLEPNANAEGLAGRVEATQVCSGSRGPGQPLPAAREGGGAAGGIQDRGRARGQRTSSGRQKARATRIPRSGQRAHPLVAGRAVLEPHDSRDRHPAADAGPPPRTPPTPEQQAPGRARGPRGFQDPPLTGGRACVRARAGPGGWLRGVEVSTRPRSLSGASPDPMRCSGPRGPGVGRLRRPPPPNPRGPGASEPPAGLGAAKLERPTCAAPVRCPKPTRSQEGAVERSASAPPLRTTEAPPCPPRQALDLPERADEPQAGTQTDTQTLARTHAKGDSWPAQAPQPEPERLERPGPDERAGGWLSGDTEAEIHEDSETDSKTARGDTDTHHTTTHTTHLSVVFGITSVRSCWLSPTLIRPMDCGPSGSSVRGISQARILEWVAISFYGRHLPTQDRTPISWVGIPCHLNQDIANSLGKIQRIELVFY</sequence>
<dbReference type="EMBL" id="CAJHJT010000056">
    <property type="protein sequence ID" value="CAD7015496.1"/>
    <property type="molecule type" value="Genomic_DNA"/>
</dbReference>
<name>A0A811VJ60_CERCA</name>
<organism evidence="2 3">
    <name type="scientific">Ceratitis capitata</name>
    <name type="common">Mediterranean fruit fly</name>
    <name type="synonym">Tephritis capitata</name>
    <dbReference type="NCBI Taxonomy" id="7213"/>
    <lineage>
        <taxon>Eukaryota</taxon>
        <taxon>Metazoa</taxon>
        <taxon>Ecdysozoa</taxon>
        <taxon>Arthropoda</taxon>
        <taxon>Hexapoda</taxon>
        <taxon>Insecta</taxon>
        <taxon>Pterygota</taxon>
        <taxon>Neoptera</taxon>
        <taxon>Endopterygota</taxon>
        <taxon>Diptera</taxon>
        <taxon>Brachycera</taxon>
        <taxon>Muscomorpha</taxon>
        <taxon>Tephritoidea</taxon>
        <taxon>Tephritidae</taxon>
        <taxon>Ceratitis</taxon>
        <taxon>Ceratitis</taxon>
    </lineage>
</organism>
<dbReference type="Proteomes" id="UP000606786">
    <property type="component" value="Unassembled WGS sequence"/>
</dbReference>
<protein>
    <submittedName>
        <fullName evidence="2">(Mediterranean fruit fly) hypothetical protein</fullName>
    </submittedName>
</protein>
<feature type="compositionally biased region" description="Basic and acidic residues" evidence="1">
    <location>
        <begin position="214"/>
        <end position="225"/>
    </location>
</feature>
<comment type="caution">
    <text evidence="2">The sequence shown here is derived from an EMBL/GenBank/DDBJ whole genome shotgun (WGS) entry which is preliminary data.</text>
</comment>